<dbReference type="EMBL" id="JAFLNF010000003">
    <property type="protein sequence ID" value="MBO0345370.1"/>
    <property type="molecule type" value="Genomic_DNA"/>
</dbReference>
<dbReference type="GO" id="GO:0003677">
    <property type="term" value="F:DNA binding"/>
    <property type="evidence" value="ECO:0007669"/>
    <property type="project" value="UniProtKB-KW"/>
</dbReference>
<dbReference type="Gene3D" id="1.20.120.530">
    <property type="entry name" value="GntR ligand-binding domain-like"/>
    <property type="match status" value="1"/>
</dbReference>
<dbReference type="InterPro" id="IPR000524">
    <property type="entry name" value="Tscrpt_reg_HTH_GntR"/>
</dbReference>
<dbReference type="InterPro" id="IPR036388">
    <property type="entry name" value="WH-like_DNA-bd_sf"/>
</dbReference>
<dbReference type="CDD" id="cd07377">
    <property type="entry name" value="WHTH_GntR"/>
    <property type="match status" value="1"/>
</dbReference>
<dbReference type="PANTHER" id="PTHR43537">
    <property type="entry name" value="TRANSCRIPTIONAL REGULATOR, GNTR FAMILY"/>
    <property type="match status" value="1"/>
</dbReference>
<sequence length="250" mass="27866">MKSYDLNGAPPEAYGGLELLQEDTGGRASSDERVLITLRRHIMDGSIPSGEKITEVGLAGLLEVSRTPVRLALRALEVEGLIKKRSGRGYTVVDFDFDDTSNAYQVRGVLEGLAARCLAENGMSEEVDGILRRSLEMTRDALDHLRDKKDSGMDLYQEANTLFHETIMRECGNSFVPFTYTRLETVPLLKLGVLVFNHDSYDTEVQRLTIGYGQHLIVYDAIAKGDAARAEAMMREHSHATITYSMLFSR</sequence>
<evidence type="ECO:0000313" key="5">
    <source>
        <dbReference type="EMBL" id="MBO0345370.1"/>
    </source>
</evidence>
<dbReference type="PANTHER" id="PTHR43537:SF51">
    <property type="entry name" value="HTH-TYPE TRANSCRIPTIONAL REGULATOR LGOR-RELATED"/>
    <property type="match status" value="1"/>
</dbReference>
<feature type="domain" description="HTH gntR-type" evidence="4">
    <location>
        <begin position="28"/>
        <end position="95"/>
    </location>
</feature>
<dbReference type="Pfam" id="PF00392">
    <property type="entry name" value="GntR"/>
    <property type="match status" value="1"/>
</dbReference>
<dbReference type="GO" id="GO:0003700">
    <property type="term" value="F:DNA-binding transcription factor activity"/>
    <property type="evidence" value="ECO:0007669"/>
    <property type="project" value="InterPro"/>
</dbReference>
<protein>
    <submittedName>
        <fullName evidence="5">GntR family transcriptional regulator</fullName>
    </submittedName>
</protein>
<dbReference type="PROSITE" id="PS50949">
    <property type="entry name" value="HTH_GNTR"/>
    <property type="match status" value="1"/>
</dbReference>
<evidence type="ECO:0000259" key="4">
    <source>
        <dbReference type="PROSITE" id="PS50949"/>
    </source>
</evidence>
<dbReference type="SMART" id="SM00345">
    <property type="entry name" value="HTH_GNTR"/>
    <property type="match status" value="1"/>
</dbReference>
<organism evidence="5 6">
    <name type="scientific">Roseibium limicola</name>
    <dbReference type="NCBI Taxonomy" id="2816037"/>
    <lineage>
        <taxon>Bacteria</taxon>
        <taxon>Pseudomonadati</taxon>
        <taxon>Pseudomonadota</taxon>
        <taxon>Alphaproteobacteria</taxon>
        <taxon>Hyphomicrobiales</taxon>
        <taxon>Stappiaceae</taxon>
        <taxon>Roseibium</taxon>
    </lineage>
</organism>
<dbReference type="AlphaFoldDB" id="A0A939EMD5"/>
<dbReference type="InterPro" id="IPR008920">
    <property type="entry name" value="TF_FadR/GntR_C"/>
</dbReference>
<dbReference type="SUPFAM" id="SSF46785">
    <property type="entry name" value="Winged helix' DNA-binding domain"/>
    <property type="match status" value="1"/>
</dbReference>
<keyword evidence="1" id="KW-0805">Transcription regulation</keyword>
<evidence type="ECO:0000256" key="1">
    <source>
        <dbReference type="ARBA" id="ARBA00023015"/>
    </source>
</evidence>
<dbReference type="Proteomes" id="UP000664779">
    <property type="component" value="Unassembled WGS sequence"/>
</dbReference>
<evidence type="ECO:0000256" key="3">
    <source>
        <dbReference type="ARBA" id="ARBA00023163"/>
    </source>
</evidence>
<dbReference type="RefSeq" id="WP_206939876.1">
    <property type="nucleotide sequence ID" value="NZ_JAFLNF010000003.1"/>
</dbReference>
<accession>A0A939EMD5</accession>
<evidence type="ECO:0000256" key="2">
    <source>
        <dbReference type="ARBA" id="ARBA00023125"/>
    </source>
</evidence>
<keyword evidence="3" id="KW-0804">Transcription</keyword>
<dbReference type="Gene3D" id="1.10.10.10">
    <property type="entry name" value="Winged helix-like DNA-binding domain superfamily/Winged helix DNA-binding domain"/>
    <property type="match status" value="1"/>
</dbReference>
<dbReference type="SMART" id="SM00895">
    <property type="entry name" value="FCD"/>
    <property type="match status" value="1"/>
</dbReference>
<reference evidence="5" key="1">
    <citation type="submission" date="2021-03" db="EMBL/GenBank/DDBJ databases">
        <title>Roseibium sp. CAU 1637 isolated from Incheon.</title>
        <authorList>
            <person name="Kim W."/>
        </authorList>
    </citation>
    <scope>NUCLEOTIDE SEQUENCE</scope>
    <source>
        <strain evidence="5">CAU 1637</strain>
    </source>
</reference>
<dbReference type="InterPro" id="IPR036390">
    <property type="entry name" value="WH_DNA-bd_sf"/>
</dbReference>
<proteinExistence type="predicted"/>
<dbReference type="Pfam" id="PF07729">
    <property type="entry name" value="FCD"/>
    <property type="match status" value="1"/>
</dbReference>
<comment type="caution">
    <text evidence="5">The sequence shown here is derived from an EMBL/GenBank/DDBJ whole genome shotgun (WGS) entry which is preliminary data.</text>
</comment>
<keyword evidence="6" id="KW-1185">Reference proteome</keyword>
<dbReference type="SUPFAM" id="SSF48008">
    <property type="entry name" value="GntR ligand-binding domain-like"/>
    <property type="match status" value="1"/>
</dbReference>
<keyword evidence="2" id="KW-0238">DNA-binding</keyword>
<evidence type="ECO:0000313" key="6">
    <source>
        <dbReference type="Proteomes" id="UP000664779"/>
    </source>
</evidence>
<gene>
    <name evidence="5" type="ORF">J0X15_09070</name>
</gene>
<name>A0A939EMD5_9HYPH</name>
<dbReference type="InterPro" id="IPR011711">
    <property type="entry name" value="GntR_C"/>
</dbReference>